<gene>
    <name evidence="3" type="ORF">SS50377_15849</name>
    <name evidence="4" type="ORF">SS50377_27257</name>
</gene>
<organism evidence="3">
    <name type="scientific">Spironucleus salmonicida</name>
    <dbReference type="NCBI Taxonomy" id="348837"/>
    <lineage>
        <taxon>Eukaryota</taxon>
        <taxon>Metamonada</taxon>
        <taxon>Diplomonadida</taxon>
        <taxon>Hexamitidae</taxon>
        <taxon>Hexamitinae</taxon>
        <taxon>Spironucleus</taxon>
    </lineage>
</organism>
<feature type="coiled-coil region" evidence="1">
    <location>
        <begin position="136"/>
        <end position="170"/>
    </location>
</feature>
<dbReference type="VEuPathDB" id="GiardiaDB:SS50377_27257"/>
<keyword evidence="5" id="KW-1185">Reference proteome</keyword>
<reference evidence="4" key="2">
    <citation type="submission" date="2020-12" db="EMBL/GenBank/DDBJ databases">
        <title>New Spironucleus salmonicida genome in near-complete chromosomes.</title>
        <authorList>
            <person name="Xu F."/>
            <person name="Kurt Z."/>
            <person name="Jimenez-Gonzalez A."/>
            <person name="Astvaldsson A."/>
            <person name="Andersson J.O."/>
            <person name="Svard S.G."/>
        </authorList>
    </citation>
    <scope>NUCLEOTIDE SEQUENCE</scope>
    <source>
        <strain evidence="4">ATCC 50377</strain>
    </source>
</reference>
<accession>V6LIZ7</accession>
<evidence type="ECO:0000313" key="5">
    <source>
        <dbReference type="Proteomes" id="UP000018208"/>
    </source>
</evidence>
<evidence type="ECO:0000313" key="3">
    <source>
        <dbReference type="EMBL" id="EST44313.1"/>
    </source>
</evidence>
<keyword evidence="1" id="KW-0175">Coiled coil</keyword>
<dbReference type="EMBL" id="KI546119">
    <property type="protein sequence ID" value="EST44313.1"/>
    <property type="molecule type" value="Genomic_DNA"/>
</dbReference>
<feature type="region of interest" description="Disordered" evidence="2">
    <location>
        <begin position="1"/>
        <end position="21"/>
    </location>
</feature>
<name>V6LIZ7_9EUKA</name>
<reference evidence="3 4" key="1">
    <citation type="journal article" date="2014" name="PLoS Genet.">
        <title>The Genome of Spironucleus salmonicida Highlights a Fish Pathogen Adapted to Fluctuating Environments.</title>
        <authorList>
            <person name="Xu F."/>
            <person name="Jerlstrom-Hultqvist J."/>
            <person name="Einarsson E."/>
            <person name="Astvaldsson A."/>
            <person name="Svard S.G."/>
            <person name="Andersson J.O."/>
        </authorList>
    </citation>
    <scope>NUCLEOTIDE SEQUENCE</scope>
    <source>
        <strain evidence="4">ATCC 50377</strain>
    </source>
</reference>
<evidence type="ECO:0000313" key="4">
    <source>
        <dbReference type="EMBL" id="KAH0570964.1"/>
    </source>
</evidence>
<protein>
    <submittedName>
        <fullName evidence="3">Uncharacterized protein</fullName>
    </submittedName>
</protein>
<dbReference type="Proteomes" id="UP000018208">
    <property type="component" value="Unassembled WGS sequence"/>
</dbReference>
<dbReference type="AlphaFoldDB" id="V6LIZ7"/>
<proteinExistence type="predicted"/>
<sequence>MKSPRKLQKHNKQDHLSTPSTLTTNFQEKAKPKFNKLFAENNSILLNSLISSQPKSDDFSLILENQSQLDDNLNALNKHIKAKISKLSLDFSQQISQLLDVNQLNQLTVLKELETVKIEVNNFKNQISNTALRTIIDNLASQLNNSNKRIKNIQEEMLDVKNELKQQQLESAQLYILINQINKNVGQVKLGVEEMRSEVYQSRACQEETDDEIVFGIYPEDQ</sequence>
<feature type="compositionally biased region" description="Basic residues" evidence="2">
    <location>
        <begin position="1"/>
        <end position="12"/>
    </location>
</feature>
<evidence type="ECO:0000256" key="2">
    <source>
        <dbReference type="SAM" id="MobiDB-lite"/>
    </source>
</evidence>
<evidence type="ECO:0000256" key="1">
    <source>
        <dbReference type="SAM" id="Coils"/>
    </source>
</evidence>
<dbReference type="EMBL" id="AUWU02000007">
    <property type="protein sequence ID" value="KAH0570964.1"/>
    <property type="molecule type" value="Genomic_DNA"/>
</dbReference>